<organism evidence="2 3">
    <name type="scientific">Lactobacillus bombicola</name>
    <dbReference type="NCBI Taxonomy" id="1505723"/>
    <lineage>
        <taxon>Bacteria</taxon>
        <taxon>Bacillati</taxon>
        <taxon>Bacillota</taxon>
        <taxon>Bacilli</taxon>
        <taxon>Lactobacillales</taxon>
        <taxon>Lactobacillaceae</taxon>
        <taxon>Lactobacillus</taxon>
    </lineage>
</organism>
<sequence length="187" mass="21779">MKRMQDNNSKTWVYTTWVMVLILGFFVLSHLPNTNELDSINKEIQTLNQKIDNRKSTATSNSPYKDDFNVIQAENKIQTKLIKIVSSIYNKRSIDDEAMQMKKWKKELKGKAGADFLKHYGDSYGYTSNKSTQVYFGDVKDLEHVKVYVITIAESDSKKESTYSWTMDYNLRADKLNSFNEVSVRRD</sequence>
<keyword evidence="1" id="KW-0812">Transmembrane</keyword>
<keyword evidence="1" id="KW-1133">Transmembrane helix</keyword>
<accession>A0A1I1TYA7</accession>
<dbReference type="EMBL" id="FOMN01000013">
    <property type="protein sequence ID" value="SFD62288.1"/>
    <property type="molecule type" value="Genomic_DNA"/>
</dbReference>
<keyword evidence="1" id="KW-0472">Membrane</keyword>
<gene>
    <name evidence="2" type="ORF">SAMN04487792_1630</name>
</gene>
<dbReference type="RefSeq" id="WP_090094150.1">
    <property type="nucleotide sequence ID" value="NZ_CBCRVU010000006.1"/>
</dbReference>
<reference evidence="3" key="1">
    <citation type="submission" date="2016-10" db="EMBL/GenBank/DDBJ databases">
        <authorList>
            <person name="Varghese N."/>
            <person name="Submissions S."/>
        </authorList>
    </citation>
    <scope>NUCLEOTIDE SEQUENCE [LARGE SCALE GENOMIC DNA]</scope>
    <source>
        <strain evidence="3">R-53102</strain>
    </source>
</reference>
<name>A0A1I1TYA7_9LACO</name>
<dbReference type="Proteomes" id="UP000199599">
    <property type="component" value="Unassembled WGS sequence"/>
</dbReference>
<evidence type="ECO:0000256" key="1">
    <source>
        <dbReference type="SAM" id="Phobius"/>
    </source>
</evidence>
<evidence type="ECO:0000313" key="2">
    <source>
        <dbReference type="EMBL" id="SFD62288.1"/>
    </source>
</evidence>
<feature type="transmembrane region" description="Helical" evidence="1">
    <location>
        <begin position="12"/>
        <end position="31"/>
    </location>
</feature>
<dbReference type="AlphaFoldDB" id="A0A1I1TYA7"/>
<evidence type="ECO:0000313" key="3">
    <source>
        <dbReference type="Proteomes" id="UP000199599"/>
    </source>
</evidence>
<proteinExistence type="predicted"/>
<dbReference type="STRING" id="1505723.SAMN04487792_1630"/>
<protein>
    <submittedName>
        <fullName evidence="2">Uncharacterized protein</fullName>
    </submittedName>
</protein>